<evidence type="ECO:0000313" key="2">
    <source>
        <dbReference type="EMBL" id="PLX15851.1"/>
    </source>
</evidence>
<keyword evidence="1" id="KW-0812">Transmembrane</keyword>
<feature type="transmembrane region" description="Helical" evidence="1">
    <location>
        <begin position="41"/>
        <end position="60"/>
    </location>
</feature>
<proteinExistence type="predicted"/>
<dbReference type="Proteomes" id="UP000234857">
    <property type="component" value="Unassembled WGS sequence"/>
</dbReference>
<dbReference type="NCBIfam" id="TIGR02532">
    <property type="entry name" value="IV_pilin_GFxxxE"/>
    <property type="match status" value="1"/>
</dbReference>
<dbReference type="InterPro" id="IPR012902">
    <property type="entry name" value="N_methyl_site"/>
</dbReference>
<sequence length="174" mass="20356">MIVFNNPKKTPKKNFNILELSYCYDIIFLMKKKQGFTLTELMITITIMVIAGGPIIYMFISSSKGTNMEKDHFSAIYLTQGLVEEYLADVYKNPKEVLTEGTFPEPYDKFTYKTEYDPVDGEEQLYLVTVTTRWPSGLKHSEYSLSFYISKKYYLDIEEKIHTAWDDEYGEMAF</sequence>
<dbReference type="AlphaFoldDB" id="A0A2N5ZAZ5"/>
<comment type="caution">
    <text evidence="2">The sequence shown here is derived from an EMBL/GenBank/DDBJ whole genome shotgun (WGS) entry which is preliminary data.</text>
</comment>
<name>A0A2N5ZAZ5_MUIH1</name>
<dbReference type="SUPFAM" id="SSF54523">
    <property type="entry name" value="Pili subunits"/>
    <property type="match status" value="1"/>
</dbReference>
<keyword evidence="1" id="KW-1133">Transmembrane helix</keyword>
<protein>
    <submittedName>
        <fullName evidence="2">Uncharacterized protein</fullName>
    </submittedName>
</protein>
<dbReference type="InterPro" id="IPR045584">
    <property type="entry name" value="Pilin-like"/>
</dbReference>
<dbReference type="EMBL" id="PKTG01000128">
    <property type="protein sequence ID" value="PLX15851.1"/>
    <property type="molecule type" value="Genomic_DNA"/>
</dbReference>
<reference evidence="2 3" key="1">
    <citation type="submission" date="2017-11" db="EMBL/GenBank/DDBJ databases">
        <title>Genome-resolved metagenomics identifies genetic mobility, metabolic interactions, and unexpected diversity in perchlorate-reducing communities.</title>
        <authorList>
            <person name="Barnum T.P."/>
            <person name="Figueroa I.A."/>
            <person name="Carlstrom C.I."/>
            <person name="Lucas L.N."/>
            <person name="Engelbrektson A.L."/>
            <person name="Coates J.D."/>
        </authorList>
    </citation>
    <scope>NUCLEOTIDE SEQUENCE [LARGE SCALE GENOMIC DNA]</scope>
    <source>
        <strain evidence="2">BM706</strain>
    </source>
</reference>
<keyword evidence="1" id="KW-0472">Membrane</keyword>
<evidence type="ECO:0000256" key="1">
    <source>
        <dbReference type="SAM" id="Phobius"/>
    </source>
</evidence>
<accession>A0A2N5ZAZ5</accession>
<gene>
    <name evidence="2" type="ORF">C0601_11945</name>
</gene>
<dbReference type="Pfam" id="PF07963">
    <property type="entry name" value="N_methyl"/>
    <property type="match status" value="1"/>
</dbReference>
<evidence type="ECO:0000313" key="3">
    <source>
        <dbReference type="Proteomes" id="UP000234857"/>
    </source>
</evidence>
<organism evidence="2 3">
    <name type="scientific">Muiribacterium halophilum</name>
    <dbReference type="NCBI Taxonomy" id="2053465"/>
    <lineage>
        <taxon>Bacteria</taxon>
        <taxon>Candidatus Muiribacteriota</taxon>
        <taxon>Candidatus Muiribacteriia</taxon>
        <taxon>Candidatus Muiribacteriales</taxon>
        <taxon>Candidatus Muiribacteriaceae</taxon>
        <taxon>Candidatus Muiribacterium</taxon>
    </lineage>
</organism>